<keyword evidence="4" id="KW-1134">Transmembrane beta strand</keyword>
<dbReference type="EMBL" id="RSDW01000001">
    <property type="protein sequence ID" value="RSL14804.1"/>
    <property type="molecule type" value="Genomic_DNA"/>
</dbReference>
<dbReference type="GO" id="GO:1990281">
    <property type="term" value="C:efflux pump complex"/>
    <property type="evidence" value="ECO:0007669"/>
    <property type="project" value="TreeGrafter"/>
</dbReference>
<dbReference type="InterPro" id="IPR051906">
    <property type="entry name" value="TolC-like"/>
</dbReference>
<evidence type="ECO:0000256" key="7">
    <source>
        <dbReference type="ARBA" id="ARBA00023237"/>
    </source>
</evidence>
<reference evidence="9 10" key="1">
    <citation type="submission" date="2018-12" db="EMBL/GenBank/DDBJ databases">
        <title>Sequencing of bacterial isolates from soil warming experiment in Harvard Forest, Massachusetts, USA.</title>
        <authorList>
            <person name="Deangelis K."/>
        </authorList>
    </citation>
    <scope>NUCLEOTIDE SEQUENCE [LARGE SCALE GENOMIC DNA]</scope>
    <source>
        <strain evidence="9 10">EB153</strain>
    </source>
</reference>
<keyword evidence="6" id="KW-0472">Membrane</keyword>
<dbReference type="PANTHER" id="PTHR30026">
    <property type="entry name" value="OUTER MEMBRANE PROTEIN TOLC"/>
    <property type="match status" value="1"/>
</dbReference>
<comment type="subcellular location">
    <subcellularLocation>
        <location evidence="1">Cell outer membrane</location>
    </subcellularLocation>
</comment>
<evidence type="ECO:0000256" key="6">
    <source>
        <dbReference type="ARBA" id="ARBA00023136"/>
    </source>
</evidence>
<feature type="signal peptide" evidence="8">
    <location>
        <begin position="1"/>
        <end position="23"/>
    </location>
</feature>
<keyword evidence="10" id="KW-1185">Reference proteome</keyword>
<dbReference type="GO" id="GO:0015288">
    <property type="term" value="F:porin activity"/>
    <property type="evidence" value="ECO:0007669"/>
    <property type="project" value="TreeGrafter"/>
</dbReference>
<dbReference type="GO" id="GO:0015562">
    <property type="term" value="F:efflux transmembrane transporter activity"/>
    <property type="evidence" value="ECO:0007669"/>
    <property type="project" value="InterPro"/>
</dbReference>
<evidence type="ECO:0000256" key="8">
    <source>
        <dbReference type="SAM" id="SignalP"/>
    </source>
</evidence>
<dbReference type="AlphaFoldDB" id="A0A3R9P6W2"/>
<dbReference type="GO" id="GO:0009279">
    <property type="term" value="C:cell outer membrane"/>
    <property type="evidence" value="ECO:0007669"/>
    <property type="project" value="UniProtKB-SubCell"/>
</dbReference>
<keyword evidence="5" id="KW-0812">Transmembrane</keyword>
<dbReference type="Pfam" id="PF02321">
    <property type="entry name" value="OEP"/>
    <property type="match status" value="1"/>
</dbReference>
<keyword evidence="7" id="KW-0998">Cell outer membrane</keyword>
<feature type="chain" id="PRO_5018769838" evidence="8">
    <location>
        <begin position="24"/>
        <end position="443"/>
    </location>
</feature>
<evidence type="ECO:0000313" key="10">
    <source>
        <dbReference type="Proteomes" id="UP000269669"/>
    </source>
</evidence>
<accession>A0A3R9P6W2</accession>
<dbReference type="Proteomes" id="UP000269669">
    <property type="component" value="Unassembled WGS sequence"/>
</dbReference>
<dbReference type="PANTHER" id="PTHR30026:SF20">
    <property type="entry name" value="OUTER MEMBRANE PROTEIN TOLC"/>
    <property type="match status" value="1"/>
</dbReference>
<dbReference type="SUPFAM" id="SSF56954">
    <property type="entry name" value="Outer membrane efflux proteins (OEP)"/>
    <property type="match status" value="1"/>
</dbReference>
<evidence type="ECO:0000313" key="9">
    <source>
        <dbReference type="EMBL" id="RSL14804.1"/>
    </source>
</evidence>
<evidence type="ECO:0000256" key="2">
    <source>
        <dbReference type="ARBA" id="ARBA00007613"/>
    </source>
</evidence>
<comment type="similarity">
    <text evidence="2">Belongs to the outer membrane factor (OMF) (TC 1.B.17) family.</text>
</comment>
<protein>
    <submittedName>
        <fullName evidence="9">Outer membrane protein TolC</fullName>
    </submittedName>
</protein>
<gene>
    <name evidence="9" type="ORF">EDE15_0271</name>
</gene>
<proteinExistence type="inferred from homology"/>
<comment type="caution">
    <text evidence="9">The sequence shown here is derived from an EMBL/GenBank/DDBJ whole genome shotgun (WGS) entry which is preliminary data.</text>
</comment>
<organism evidence="9 10">
    <name type="scientific">Edaphobacter aggregans</name>
    <dbReference type="NCBI Taxonomy" id="570835"/>
    <lineage>
        <taxon>Bacteria</taxon>
        <taxon>Pseudomonadati</taxon>
        <taxon>Acidobacteriota</taxon>
        <taxon>Terriglobia</taxon>
        <taxon>Terriglobales</taxon>
        <taxon>Acidobacteriaceae</taxon>
        <taxon>Edaphobacter</taxon>
    </lineage>
</organism>
<dbReference type="Gene3D" id="1.20.1600.10">
    <property type="entry name" value="Outer membrane efflux proteins (OEP)"/>
    <property type="match status" value="1"/>
</dbReference>
<evidence type="ECO:0000256" key="4">
    <source>
        <dbReference type="ARBA" id="ARBA00022452"/>
    </source>
</evidence>
<sequence>MTRLLRLLVASCAFALAVTPTVAQISFTTAVDLALKNSPKVMIAQADVDKALAVLEQARDVYIPTLAGGSGLGYSYGFPLGQPSVFNFTSQSLLLNFSQKDYIRAAEASLNAANLALRDARQAVAEDAAITYLALGYDQQRHAALGDQAGFAAKLVSIVQNRLDAGQDTPIDLTTARLSAAQIRLARLRAEDDAMADQAHLARLTGLPAQGLTVVPSSIPQITPPQTGDATGEAPLTSPGVESAYAIAKAKQQTAFGDSRYLWRPQVYFVAQYSLFAKFNNYDQFYQHFQYNNFGIGVDIRFPIFDSVQRAKAHESAAEAVRAQHEANVARDQFFDGRLKLRHATAELAARAEVASLDRQLAQQQLAVMEVQLQAGSGNPSGPPMTPKDEQLSRIAEREKFLAVLDAEFQVRQSQINLMRQTGDLESWLKAAAQSQPPETSKP</sequence>
<name>A0A3R9P6W2_9BACT</name>
<keyword evidence="3" id="KW-0813">Transport</keyword>
<keyword evidence="8" id="KW-0732">Signal</keyword>
<evidence type="ECO:0000256" key="5">
    <source>
        <dbReference type="ARBA" id="ARBA00022692"/>
    </source>
</evidence>
<evidence type="ECO:0000256" key="1">
    <source>
        <dbReference type="ARBA" id="ARBA00004442"/>
    </source>
</evidence>
<evidence type="ECO:0000256" key="3">
    <source>
        <dbReference type="ARBA" id="ARBA00022448"/>
    </source>
</evidence>
<dbReference type="RefSeq" id="WP_185826972.1">
    <property type="nucleotide sequence ID" value="NZ_RSDW01000001.1"/>
</dbReference>
<dbReference type="InterPro" id="IPR003423">
    <property type="entry name" value="OMP_efflux"/>
</dbReference>